<dbReference type="InterPro" id="IPR017981">
    <property type="entry name" value="GPCR_2-like_7TM"/>
</dbReference>
<evidence type="ECO:0000259" key="6">
    <source>
        <dbReference type="PROSITE" id="PS50261"/>
    </source>
</evidence>
<dbReference type="AlphaFoldDB" id="A0A9W2ZIX2"/>
<reference evidence="8" key="1">
    <citation type="submission" date="2025-08" db="UniProtKB">
        <authorList>
            <consortium name="RefSeq"/>
        </authorList>
    </citation>
    <scope>IDENTIFICATION</scope>
</reference>
<dbReference type="PANTHER" id="PTHR45902:SF1">
    <property type="entry name" value="LATROPHILIN RECEPTOR-LIKE PROTEIN A"/>
    <property type="match status" value="1"/>
</dbReference>
<dbReference type="OrthoDB" id="10051649at2759"/>
<feature type="transmembrane region" description="Helical" evidence="5">
    <location>
        <begin position="532"/>
        <end position="554"/>
    </location>
</feature>
<sequence>MLPQEAGQRAVYKHANCSADEWSTPDGRCLPMQCSPGKLLINSSCTSALEISELEYRLRLWLTFVKTPSTPVIAQYYPCHYLVQSANQKFRLWFDKFLATYTITTEVFDVAYGYQDTRKTDSFPCLIRVDARLKGTANVSRDEFESLVLDSWMNGQVTLEEGRQLNLTFQPSDATSRKDAFVSCYEMRKTRSDVNCEGYTECTDGYFSVINEGQLININNMLTCGHVTFNTSEYELNVLDDASPPDFTVTLDLNVTKVTLSEAQDLNYLLIEESGELKVCWEILEKKLKEIQDADKSVKEKSDVAIYAVSLACSVVSLVCLVFTIMTYLIHPILRTFAGKNNMMLSLSLLLAQTSLLAAVHIEYTGNVCTFLGMSTHFLWLWMFSWTFICSLDMFLVFTAKTRSSCCQDDYKSFIKRCLFSVSFPASVVSVVVAVTYNQTSGQDIGYGSMRCFLDSLLLTGVALGGPLFTIVLCNTAFFVTSVVKIHKVRQLKTSDLKKEEQSNLIVYVKLSAMTGIFWLLTTVAHVSQNSYFQFIVEPINGLQGVYIFMSYICNRRVLSLYFRKEEVKATKTNSMSLTSRDIEKQK</sequence>
<dbReference type="RefSeq" id="XP_055874872.1">
    <property type="nucleotide sequence ID" value="XM_056018897.1"/>
</dbReference>
<gene>
    <name evidence="8" type="primary">LOC129924452</name>
</gene>
<feature type="transmembrane region" description="Helical" evidence="5">
    <location>
        <begin position="342"/>
        <end position="360"/>
    </location>
</feature>
<keyword evidence="2 5" id="KW-0812">Transmembrane</keyword>
<evidence type="ECO:0000256" key="3">
    <source>
        <dbReference type="ARBA" id="ARBA00022989"/>
    </source>
</evidence>
<keyword evidence="4 5" id="KW-0472">Membrane</keyword>
<dbReference type="GO" id="GO:0004888">
    <property type="term" value="F:transmembrane signaling receptor activity"/>
    <property type="evidence" value="ECO:0007669"/>
    <property type="project" value="InterPro"/>
</dbReference>
<dbReference type="PANTHER" id="PTHR45902">
    <property type="entry name" value="LATROPHILIN RECEPTOR-LIKE PROTEIN A"/>
    <property type="match status" value="1"/>
</dbReference>
<protein>
    <submittedName>
        <fullName evidence="8">Uncharacterized protein LOC129924452</fullName>
    </submittedName>
</protein>
<feature type="transmembrane region" description="Helical" evidence="5">
    <location>
        <begin position="457"/>
        <end position="484"/>
    </location>
</feature>
<evidence type="ECO:0000256" key="1">
    <source>
        <dbReference type="ARBA" id="ARBA00004141"/>
    </source>
</evidence>
<dbReference type="Proteomes" id="UP001165740">
    <property type="component" value="Chromosome 2"/>
</dbReference>
<dbReference type="CDD" id="cd15039">
    <property type="entry name" value="7tmB3_Methuselah-like"/>
    <property type="match status" value="1"/>
</dbReference>
<feature type="transmembrane region" description="Helical" evidence="5">
    <location>
        <begin position="505"/>
        <end position="526"/>
    </location>
</feature>
<feature type="transmembrane region" description="Helical" evidence="5">
    <location>
        <begin position="380"/>
        <end position="398"/>
    </location>
</feature>
<keyword evidence="7" id="KW-1185">Reference proteome</keyword>
<evidence type="ECO:0000256" key="4">
    <source>
        <dbReference type="ARBA" id="ARBA00023136"/>
    </source>
</evidence>
<evidence type="ECO:0000313" key="7">
    <source>
        <dbReference type="Proteomes" id="UP001165740"/>
    </source>
</evidence>
<feature type="transmembrane region" description="Helical" evidence="5">
    <location>
        <begin position="418"/>
        <end position="437"/>
    </location>
</feature>
<proteinExistence type="predicted"/>
<dbReference type="GO" id="GO:0007166">
    <property type="term" value="P:cell surface receptor signaling pathway"/>
    <property type="evidence" value="ECO:0007669"/>
    <property type="project" value="InterPro"/>
</dbReference>
<dbReference type="OMA" id="ISHTIWA"/>
<evidence type="ECO:0000313" key="8">
    <source>
        <dbReference type="RefSeq" id="XP_055874872.1"/>
    </source>
</evidence>
<dbReference type="Gene3D" id="1.20.1070.10">
    <property type="entry name" value="Rhodopsin 7-helix transmembrane proteins"/>
    <property type="match status" value="1"/>
</dbReference>
<accession>A0A9W2ZIX2</accession>
<dbReference type="InterPro" id="IPR053231">
    <property type="entry name" value="GPCR_LN-TM7"/>
</dbReference>
<comment type="subcellular location">
    <subcellularLocation>
        <location evidence="1">Membrane</location>
        <topology evidence="1">Multi-pass membrane protein</topology>
    </subcellularLocation>
</comment>
<organism evidence="7 8">
    <name type="scientific">Biomphalaria glabrata</name>
    <name type="common">Bloodfluke planorb</name>
    <name type="synonym">Freshwater snail</name>
    <dbReference type="NCBI Taxonomy" id="6526"/>
    <lineage>
        <taxon>Eukaryota</taxon>
        <taxon>Metazoa</taxon>
        <taxon>Spiralia</taxon>
        <taxon>Lophotrochozoa</taxon>
        <taxon>Mollusca</taxon>
        <taxon>Gastropoda</taxon>
        <taxon>Heterobranchia</taxon>
        <taxon>Euthyneura</taxon>
        <taxon>Panpulmonata</taxon>
        <taxon>Hygrophila</taxon>
        <taxon>Lymnaeoidea</taxon>
        <taxon>Planorbidae</taxon>
        <taxon>Biomphalaria</taxon>
    </lineage>
</organism>
<evidence type="ECO:0000256" key="2">
    <source>
        <dbReference type="ARBA" id="ARBA00022692"/>
    </source>
</evidence>
<feature type="domain" description="G-protein coupled receptors family 2 profile 2" evidence="6">
    <location>
        <begin position="306"/>
        <end position="556"/>
    </location>
</feature>
<feature type="transmembrane region" description="Helical" evidence="5">
    <location>
        <begin position="304"/>
        <end position="330"/>
    </location>
</feature>
<name>A0A9W2ZIX2_BIOGL</name>
<keyword evidence="3 5" id="KW-1133">Transmembrane helix</keyword>
<dbReference type="PROSITE" id="PS50261">
    <property type="entry name" value="G_PROTEIN_RECEP_F2_4"/>
    <property type="match status" value="1"/>
</dbReference>
<dbReference type="GeneID" id="129924452"/>
<evidence type="ECO:0000256" key="5">
    <source>
        <dbReference type="SAM" id="Phobius"/>
    </source>
</evidence>
<dbReference type="GO" id="GO:0016020">
    <property type="term" value="C:membrane"/>
    <property type="evidence" value="ECO:0007669"/>
    <property type="project" value="UniProtKB-SubCell"/>
</dbReference>